<dbReference type="EMBL" id="MGHY01000003">
    <property type="protein sequence ID" value="OGM80188.1"/>
    <property type="molecule type" value="Genomic_DNA"/>
</dbReference>
<proteinExistence type="inferred from homology"/>
<comment type="similarity">
    <text evidence="4">Belongs to the AAA ATPase family.</text>
</comment>
<evidence type="ECO:0000256" key="2">
    <source>
        <dbReference type="ARBA" id="ARBA00022840"/>
    </source>
</evidence>
<dbReference type="SMART" id="SM00382">
    <property type="entry name" value="AAA"/>
    <property type="match status" value="1"/>
</dbReference>
<dbReference type="InterPro" id="IPR050168">
    <property type="entry name" value="AAA_ATPase_domain"/>
</dbReference>
<protein>
    <recommendedName>
        <fullName evidence="6">AAA+ ATPase domain-containing protein</fullName>
    </recommendedName>
</protein>
<feature type="domain" description="AAA+ ATPase" evidence="6">
    <location>
        <begin position="267"/>
        <end position="412"/>
    </location>
</feature>
<dbReference type="FunFam" id="3.40.50.300:FF:001025">
    <property type="entry name" value="ATPase family, AAA domain-containing 2B"/>
    <property type="match status" value="1"/>
</dbReference>
<comment type="caution">
    <text evidence="7">The sequence shown here is derived from an EMBL/GenBank/DDBJ whole genome shotgun (WGS) entry which is preliminary data.</text>
</comment>
<feature type="coiled-coil region" evidence="5">
    <location>
        <begin position="7"/>
        <end position="34"/>
    </location>
</feature>
<dbReference type="GO" id="GO:0016887">
    <property type="term" value="F:ATP hydrolysis activity"/>
    <property type="evidence" value="ECO:0007669"/>
    <property type="project" value="InterPro"/>
</dbReference>
<keyword evidence="2 4" id="KW-0067">ATP-binding</keyword>
<dbReference type="InterPro" id="IPR003959">
    <property type="entry name" value="ATPase_AAA_core"/>
</dbReference>
<dbReference type="AlphaFoldDB" id="A0A1F8CWT3"/>
<name>A0A1F8CWT3_9BACT</name>
<gene>
    <name evidence="7" type="ORF">A2382_00190</name>
</gene>
<evidence type="ECO:0000256" key="1">
    <source>
        <dbReference type="ARBA" id="ARBA00022741"/>
    </source>
</evidence>
<dbReference type="Proteomes" id="UP000178999">
    <property type="component" value="Unassembled WGS sequence"/>
</dbReference>
<evidence type="ECO:0000259" key="6">
    <source>
        <dbReference type="SMART" id="SM00382"/>
    </source>
</evidence>
<keyword evidence="1 4" id="KW-0547">Nucleotide-binding</keyword>
<keyword evidence="3 5" id="KW-0175">Coiled coil</keyword>
<evidence type="ECO:0000256" key="3">
    <source>
        <dbReference type="ARBA" id="ARBA00023054"/>
    </source>
</evidence>
<dbReference type="PROSITE" id="PS00674">
    <property type="entry name" value="AAA"/>
    <property type="match status" value="1"/>
</dbReference>
<dbReference type="SUPFAM" id="SSF52540">
    <property type="entry name" value="P-loop containing nucleoside triphosphate hydrolases"/>
    <property type="match status" value="1"/>
</dbReference>
<dbReference type="Gene3D" id="1.10.8.60">
    <property type="match status" value="1"/>
</dbReference>
<sequence length="554" mass="61717">MSEQELLVKFRAALAAAQDTIYELEAQIAELTTEPYRLGLVLAVSQRKQQSYKSEDLHALQKVRVNRPDSDFHGLRGKLIYDGIDYDGDIRVRFHDGSEKWMKPRDIEFEGQVPTPEITVLIGEGYFQVTKPFNLTDLTPGEMVLIGEGGNILYRAAISPLPGEVSVVLRVLESENCEVSFQGSTRVVFPGKFAGELKVGNRVQLDGFSGIVIMDRLPSDTKHDFAGDVHVPWDKIAGYEEAKRTLQEAIGAAFDHPRLFAKYNMRPIKGVMLSGPPGCGKTMMAKAVATQLCRNGRVGFFYIKGPEVFDMYVGNTEAAIRAVFAKAREFHRQHDSPAVIFVDEADAIMGVRRQGRGNDAINSAVAQFLSEMDGLDEEPVIVIIATNRADMIDPAIARDQRMDRKLYIGRPDQRTTQQIFGLYLRNVPFSNGYSWSQMAEVAAEKLMSDYHVLFNVELEDGRTVPFCLRHIISGAMIEGIVQQAASYAFRREVNLKEADGLELTDLTKAISATVDANRNLNHDDAVMQMAEAEYGQRAVGIRKNTQARARGTNN</sequence>
<evidence type="ECO:0000313" key="7">
    <source>
        <dbReference type="EMBL" id="OGM80188.1"/>
    </source>
</evidence>
<dbReference type="STRING" id="1802538.A2382_00190"/>
<accession>A0A1F8CWT3</accession>
<dbReference type="GO" id="GO:0005524">
    <property type="term" value="F:ATP binding"/>
    <property type="evidence" value="ECO:0007669"/>
    <property type="project" value="UniProtKB-KW"/>
</dbReference>
<evidence type="ECO:0000313" key="8">
    <source>
        <dbReference type="Proteomes" id="UP000178999"/>
    </source>
</evidence>
<reference evidence="7 8" key="1">
    <citation type="journal article" date="2016" name="Nat. Commun.">
        <title>Thousands of microbial genomes shed light on interconnected biogeochemical processes in an aquifer system.</title>
        <authorList>
            <person name="Anantharaman K."/>
            <person name="Brown C.T."/>
            <person name="Hug L.A."/>
            <person name="Sharon I."/>
            <person name="Castelle C.J."/>
            <person name="Probst A.J."/>
            <person name="Thomas B.C."/>
            <person name="Singh A."/>
            <person name="Wilkins M.J."/>
            <person name="Karaoz U."/>
            <person name="Brodie E.L."/>
            <person name="Williams K.H."/>
            <person name="Hubbard S.S."/>
            <person name="Banfield J.F."/>
        </authorList>
    </citation>
    <scope>NUCLEOTIDE SEQUENCE [LARGE SCALE GENOMIC DNA]</scope>
</reference>
<dbReference type="Gene3D" id="3.40.50.300">
    <property type="entry name" value="P-loop containing nucleotide triphosphate hydrolases"/>
    <property type="match status" value="1"/>
</dbReference>
<dbReference type="InterPro" id="IPR003593">
    <property type="entry name" value="AAA+_ATPase"/>
</dbReference>
<dbReference type="InterPro" id="IPR003960">
    <property type="entry name" value="ATPase_AAA_CS"/>
</dbReference>
<evidence type="ECO:0000256" key="5">
    <source>
        <dbReference type="SAM" id="Coils"/>
    </source>
</evidence>
<dbReference type="InterPro" id="IPR027417">
    <property type="entry name" value="P-loop_NTPase"/>
</dbReference>
<dbReference type="Pfam" id="PF00004">
    <property type="entry name" value="AAA"/>
    <property type="match status" value="1"/>
</dbReference>
<organism evidence="7 8">
    <name type="scientific">Candidatus Woesebacteria bacterium RIFOXYB1_FULL_38_16</name>
    <dbReference type="NCBI Taxonomy" id="1802538"/>
    <lineage>
        <taxon>Bacteria</taxon>
        <taxon>Candidatus Woeseibacteriota</taxon>
    </lineage>
</organism>
<evidence type="ECO:0000256" key="4">
    <source>
        <dbReference type="RuleBase" id="RU003651"/>
    </source>
</evidence>
<dbReference type="PANTHER" id="PTHR23077:SF171">
    <property type="entry name" value="NUCLEAR VALOSIN-CONTAINING PROTEIN-LIKE"/>
    <property type="match status" value="1"/>
</dbReference>
<dbReference type="PANTHER" id="PTHR23077">
    <property type="entry name" value="AAA-FAMILY ATPASE"/>
    <property type="match status" value="1"/>
</dbReference>